<comment type="caution">
    <text evidence="1">The sequence shown here is derived from an EMBL/GenBank/DDBJ whole genome shotgun (WGS) entry which is preliminary data.</text>
</comment>
<dbReference type="EMBL" id="JACHMH010000001">
    <property type="protein sequence ID" value="MBB4674014.1"/>
    <property type="molecule type" value="Genomic_DNA"/>
</dbReference>
<evidence type="ECO:0008006" key="3">
    <source>
        <dbReference type="Google" id="ProtNLM"/>
    </source>
</evidence>
<dbReference type="Gene3D" id="3.30.530.20">
    <property type="match status" value="1"/>
</dbReference>
<dbReference type="RefSeq" id="WP_312986174.1">
    <property type="nucleotide sequence ID" value="NZ_BAAAUI010000013.1"/>
</dbReference>
<dbReference type="InterPro" id="IPR023393">
    <property type="entry name" value="START-like_dom_sf"/>
</dbReference>
<evidence type="ECO:0000313" key="1">
    <source>
        <dbReference type="EMBL" id="MBB4674014.1"/>
    </source>
</evidence>
<dbReference type="InterPro" id="IPR019587">
    <property type="entry name" value="Polyketide_cyclase/dehydratase"/>
</dbReference>
<organism evidence="1 2">
    <name type="scientific">Crossiella cryophila</name>
    <dbReference type="NCBI Taxonomy" id="43355"/>
    <lineage>
        <taxon>Bacteria</taxon>
        <taxon>Bacillati</taxon>
        <taxon>Actinomycetota</taxon>
        <taxon>Actinomycetes</taxon>
        <taxon>Pseudonocardiales</taxon>
        <taxon>Pseudonocardiaceae</taxon>
        <taxon>Crossiella</taxon>
    </lineage>
</organism>
<reference evidence="1 2" key="1">
    <citation type="submission" date="2020-08" db="EMBL/GenBank/DDBJ databases">
        <title>Sequencing the genomes of 1000 actinobacteria strains.</title>
        <authorList>
            <person name="Klenk H.-P."/>
        </authorList>
    </citation>
    <scope>NUCLEOTIDE SEQUENCE [LARGE SCALE GENOMIC DNA]</scope>
    <source>
        <strain evidence="1 2">DSM 44230</strain>
    </source>
</reference>
<sequence>MSEEVTLTVAVPAAAEVAWAVASDWSNQGEWMLGTEVHRTGGDGRSAGSTMVAFTGVAGLGFFDSMEITGWDPPRSCEVRHTGKLLRGQGGFRIEPTTDKLSKIIWWERLELPYGPLGKAGWPLLRPAFTWGLQRSLDRFARLCRDRRP</sequence>
<proteinExistence type="predicted"/>
<protein>
    <recommendedName>
        <fullName evidence="3">Polyketide cyclase/dehydrase/lipid transport protein</fullName>
    </recommendedName>
</protein>
<dbReference type="CDD" id="cd07812">
    <property type="entry name" value="SRPBCC"/>
    <property type="match status" value="1"/>
</dbReference>
<dbReference type="SUPFAM" id="SSF55961">
    <property type="entry name" value="Bet v1-like"/>
    <property type="match status" value="1"/>
</dbReference>
<name>A0A7W7C6A8_9PSEU</name>
<evidence type="ECO:0000313" key="2">
    <source>
        <dbReference type="Proteomes" id="UP000533598"/>
    </source>
</evidence>
<dbReference type="Pfam" id="PF10604">
    <property type="entry name" value="Polyketide_cyc2"/>
    <property type="match status" value="1"/>
</dbReference>
<dbReference type="AlphaFoldDB" id="A0A7W7C6A8"/>
<gene>
    <name evidence="1" type="ORF">HNR67_000132</name>
</gene>
<keyword evidence="2" id="KW-1185">Reference proteome</keyword>
<accession>A0A7W7C6A8</accession>
<dbReference type="Proteomes" id="UP000533598">
    <property type="component" value="Unassembled WGS sequence"/>
</dbReference>